<dbReference type="RefSeq" id="WP_073484076.1">
    <property type="nucleotide sequence ID" value="NZ_FQVN01000005.1"/>
</dbReference>
<keyword evidence="2" id="KW-1185">Reference proteome</keyword>
<gene>
    <name evidence="1" type="ORF">SAMN05444320_10573</name>
</gene>
<dbReference type="EMBL" id="FQVN01000005">
    <property type="protein sequence ID" value="SHF81067.1"/>
    <property type="molecule type" value="Genomic_DNA"/>
</dbReference>
<organism evidence="1 2">
    <name type="scientific">Streptoalloteichus hindustanus</name>
    <dbReference type="NCBI Taxonomy" id="2017"/>
    <lineage>
        <taxon>Bacteria</taxon>
        <taxon>Bacillati</taxon>
        <taxon>Actinomycetota</taxon>
        <taxon>Actinomycetes</taxon>
        <taxon>Pseudonocardiales</taxon>
        <taxon>Pseudonocardiaceae</taxon>
        <taxon>Streptoalloteichus</taxon>
    </lineage>
</organism>
<protein>
    <submittedName>
        <fullName evidence="1">Uncharacterized protein</fullName>
    </submittedName>
</protein>
<dbReference type="AlphaFoldDB" id="A0A1M5EPF3"/>
<proteinExistence type="predicted"/>
<accession>A0A1M5EPF3</accession>
<evidence type="ECO:0000313" key="2">
    <source>
        <dbReference type="Proteomes" id="UP000184501"/>
    </source>
</evidence>
<evidence type="ECO:0000313" key="1">
    <source>
        <dbReference type="EMBL" id="SHF81067.1"/>
    </source>
</evidence>
<reference evidence="1 2" key="1">
    <citation type="submission" date="2016-11" db="EMBL/GenBank/DDBJ databases">
        <authorList>
            <person name="Jaros S."/>
            <person name="Januszkiewicz K."/>
            <person name="Wedrychowicz H."/>
        </authorList>
    </citation>
    <scope>NUCLEOTIDE SEQUENCE [LARGE SCALE GENOMIC DNA]</scope>
    <source>
        <strain evidence="1 2">DSM 44523</strain>
    </source>
</reference>
<name>A0A1M5EPF3_STRHI</name>
<dbReference type="InterPro" id="IPR029058">
    <property type="entry name" value="AB_hydrolase_fold"/>
</dbReference>
<dbReference type="STRING" id="2017.SAMN05444320_10573"/>
<sequence>MDGTRRGPHSLLRVAPRTFSHGWHDSPVGLLAWMAQKFQEFTVTVDLPEKAIDRDLILTT</sequence>
<dbReference type="Proteomes" id="UP000184501">
    <property type="component" value="Unassembled WGS sequence"/>
</dbReference>
<dbReference type="Gene3D" id="3.40.50.1820">
    <property type="entry name" value="alpha/beta hydrolase"/>
    <property type="match status" value="1"/>
</dbReference>